<dbReference type="Proteomes" id="UP000325313">
    <property type="component" value="Unassembled WGS sequence"/>
</dbReference>
<evidence type="ECO:0000256" key="1">
    <source>
        <dbReference type="SAM" id="MobiDB-lite"/>
    </source>
</evidence>
<accession>A0A5B0MLY0</accession>
<sequence length="60" mass="6770">MSHSDEASADRRRLQQSSLPDVNTSEDMSPPTTSTTQPLPRMQQRAFRRLGHPGNGLQFF</sequence>
<feature type="compositionally biased region" description="Polar residues" evidence="1">
    <location>
        <begin position="15"/>
        <end position="27"/>
    </location>
</feature>
<feature type="compositionally biased region" description="Low complexity" evidence="1">
    <location>
        <begin position="29"/>
        <end position="40"/>
    </location>
</feature>
<proteinExistence type="predicted"/>
<evidence type="ECO:0000313" key="2">
    <source>
        <dbReference type="EMBL" id="KAA1077009.1"/>
    </source>
</evidence>
<evidence type="ECO:0000313" key="3">
    <source>
        <dbReference type="Proteomes" id="UP000325313"/>
    </source>
</evidence>
<comment type="caution">
    <text evidence="2">The sequence shown here is derived from an EMBL/GenBank/DDBJ whole genome shotgun (WGS) entry which is preliminary data.</text>
</comment>
<feature type="region of interest" description="Disordered" evidence="1">
    <location>
        <begin position="1"/>
        <end position="60"/>
    </location>
</feature>
<protein>
    <submittedName>
        <fullName evidence="2">Uncharacterized protein</fullName>
    </submittedName>
</protein>
<gene>
    <name evidence="2" type="ORF">PGTUg99_000239</name>
</gene>
<dbReference type="EMBL" id="VDEP01000470">
    <property type="protein sequence ID" value="KAA1077009.1"/>
    <property type="molecule type" value="Genomic_DNA"/>
</dbReference>
<feature type="compositionally biased region" description="Basic and acidic residues" evidence="1">
    <location>
        <begin position="1"/>
        <end position="13"/>
    </location>
</feature>
<reference evidence="2 3" key="1">
    <citation type="submission" date="2019-05" db="EMBL/GenBank/DDBJ databases">
        <title>Emergence of the Ug99 lineage of the wheat stem rust pathogen through somatic hybridization.</title>
        <authorList>
            <person name="Li F."/>
            <person name="Upadhyaya N.M."/>
            <person name="Sperschneider J."/>
            <person name="Matny O."/>
            <person name="Nguyen-Phuc H."/>
            <person name="Mago R."/>
            <person name="Raley C."/>
            <person name="Miller M.E."/>
            <person name="Silverstein K.A.T."/>
            <person name="Henningsen E."/>
            <person name="Hirsch C.D."/>
            <person name="Visser B."/>
            <person name="Pretorius Z.A."/>
            <person name="Steffenson B.J."/>
            <person name="Schwessinger B."/>
            <person name="Dodds P.N."/>
            <person name="Figueroa M."/>
        </authorList>
    </citation>
    <scope>NUCLEOTIDE SEQUENCE [LARGE SCALE GENOMIC DNA]</scope>
    <source>
        <strain evidence="2 3">Ug99</strain>
    </source>
</reference>
<name>A0A5B0MLY0_PUCGR</name>
<organism evidence="2 3">
    <name type="scientific">Puccinia graminis f. sp. tritici</name>
    <dbReference type="NCBI Taxonomy" id="56615"/>
    <lineage>
        <taxon>Eukaryota</taxon>
        <taxon>Fungi</taxon>
        <taxon>Dikarya</taxon>
        <taxon>Basidiomycota</taxon>
        <taxon>Pucciniomycotina</taxon>
        <taxon>Pucciniomycetes</taxon>
        <taxon>Pucciniales</taxon>
        <taxon>Pucciniaceae</taxon>
        <taxon>Puccinia</taxon>
    </lineage>
</organism>
<dbReference type="AlphaFoldDB" id="A0A5B0MLY0"/>